<proteinExistence type="predicted"/>
<comment type="caution">
    <text evidence="1">The sequence shown here is derived from an EMBL/GenBank/DDBJ whole genome shotgun (WGS) entry which is preliminary data.</text>
</comment>
<reference evidence="1 2" key="1">
    <citation type="journal article" date="2022" name="Front. Cell. Infect. Microbiol.">
        <title>The Genomes of Two Strains of Taenia crassiceps the Animal Model for the Study of Human Cysticercosis.</title>
        <authorList>
            <person name="Bobes R.J."/>
            <person name="Estrada K."/>
            <person name="Rios-Valencia D.G."/>
            <person name="Calderon-Gallegos A."/>
            <person name="de la Torre P."/>
            <person name="Carrero J.C."/>
            <person name="Sanchez-Flores A."/>
            <person name="Laclette J.P."/>
        </authorList>
    </citation>
    <scope>NUCLEOTIDE SEQUENCE [LARGE SCALE GENOMIC DNA]</scope>
    <source>
        <strain evidence="1">WFUcys</strain>
    </source>
</reference>
<sequence>MQGIGTELSSRFRLPQISPSGKSKTLATLVPLAIVTRLVIDRAFSTNQRMTTSPRQRQQLALDLHSKSSMMRSLVYAVAVASCILVCFKQSHGRLIVSEDLQCDCRRCKIRAAIDDYVRIERGLELDIRGSNPPHDPFCHPNYDLCHNYSGSTFLKISGDFNKKDVTHLVLSKGQMDATLLIHRMNGGQYHKRERRILHTTPPVLTIEESYKILQPVQITVPYFSDSLPKCVAYFGSAKVEDVFSADEGGDSEPGGVQVEWTGSQSSVKIHGKVVKVPFKIIFLGENGGEEFTFVFLSSSLQKCSLLLTFITLLGTVAYSQ</sequence>
<evidence type="ECO:0000313" key="1">
    <source>
        <dbReference type="EMBL" id="KAL5106449.1"/>
    </source>
</evidence>
<gene>
    <name evidence="1" type="ORF">TcWFU_009848</name>
</gene>
<evidence type="ECO:0000313" key="2">
    <source>
        <dbReference type="Proteomes" id="UP001651158"/>
    </source>
</evidence>
<dbReference type="EMBL" id="JAKROA010000006">
    <property type="protein sequence ID" value="KAL5106449.1"/>
    <property type="molecule type" value="Genomic_DNA"/>
</dbReference>
<evidence type="ECO:0008006" key="3">
    <source>
        <dbReference type="Google" id="ProtNLM"/>
    </source>
</evidence>
<protein>
    <recommendedName>
        <fullName evidence="3">PITH domain-containing protein</fullName>
    </recommendedName>
</protein>
<keyword evidence="2" id="KW-1185">Reference proteome</keyword>
<accession>A0ABR4QAE8</accession>
<name>A0ABR4QAE8_9CEST</name>
<dbReference type="Proteomes" id="UP001651158">
    <property type="component" value="Unassembled WGS sequence"/>
</dbReference>
<organism evidence="1 2">
    <name type="scientific">Taenia crassiceps</name>
    <dbReference type="NCBI Taxonomy" id="6207"/>
    <lineage>
        <taxon>Eukaryota</taxon>
        <taxon>Metazoa</taxon>
        <taxon>Spiralia</taxon>
        <taxon>Lophotrochozoa</taxon>
        <taxon>Platyhelminthes</taxon>
        <taxon>Cestoda</taxon>
        <taxon>Eucestoda</taxon>
        <taxon>Cyclophyllidea</taxon>
        <taxon>Taeniidae</taxon>
        <taxon>Taenia</taxon>
    </lineage>
</organism>